<dbReference type="Proteomes" id="UP000751190">
    <property type="component" value="Unassembled WGS sequence"/>
</dbReference>
<dbReference type="InterPro" id="IPR001466">
    <property type="entry name" value="Beta-lactam-related"/>
</dbReference>
<dbReference type="Pfam" id="PF01549">
    <property type="entry name" value="ShK"/>
    <property type="match status" value="2"/>
</dbReference>
<proteinExistence type="predicted"/>
<dbReference type="EMBL" id="JAGTXO010000008">
    <property type="protein sequence ID" value="KAG8466460.1"/>
    <property type="molecule type" value="Genomic_DNA"/>
</dbReference>
<dbReference type="SMART" id="SM00254">
    <property type="entry name" value="ShKT"/>
    <property type="match status" value="2"/>
</dbReference>
<name>A0A8J6CE20_DIALT</name>
<dbReference type="Gene3D" id="3.40.710.10">
    <property type="entry name" value="DD-peptidase/beta-lactamase superfamily"/>
    <property type="match status" value="1"/>
</dbReference>
<evidence type="ECO:0000259" key="1">
    <source>
        <dbReference type="PROSITE" id="PS51670"/>
    </source>
</evidence>
<dbReference type="AlphaFoldDB" id="A0A8J6CE20"/>
<dbReference type="InterPro" id="IPR003582">
    <property type="entry name" value="ShKT_dom"/>
</dbReference>
<feature type="domain" description="ShKT" evidence="1">
    <location>
        <begin position="282"/>
        <end position="316"/>
    </location>
</feature>
<dbReference type="SUPFAM" id="SSF56601">
    <property type="entry name" value="beta-lactamase/transpeptidase-like"/>
    <property type="match status" value="1"/>
</dbReference>
<keyword evidence="3" id="KW-1185">Reference proteome</keyword>
<organism evidence="2 3">
    <name type="scientific">Diacronema lutheri</name>
    <name type="common">Unicellular marine alga</name>
    <name type="synonym">Monochrysis lutheri</name>
    <dbReference type="NCBI Taxonomy" id="2081491"/>
    <lineage>
        <taxon>Eukaryota</taxon>
        <taxon>Haptista</taxon>
        <taxon>Haptophyta</taxon>
        <taxon>Pavlovophyceae</taxon>
        <taxon>Pavlovales</taxon>
        <taxon>Pavlovaceae</taxon>
        <taxon>Diacronema</taxon>
    </lineage>
</organism>
<comment type="caution">
    <text evidence="2">The sequence shown here is derived from an EMBL/GenBank/DDBJ whole genome shotgun (WGS) entry which is preliminary data.</text>
</comment>
<evidence type="ECO:0000313" key="3">
    <source>
        <dbReference type="Proteomes" id="UP000751190"/>
    </source>
</evidence>
<feature type="domain" description="ShKT" evidence="1">
    <location>
        <begin position="236"/>
        <end position="270"/>
    </location>
</feature>
<gene>
    <name evidence="2" type="ORF">KFE25_002216</name>
</gene>
<accession>A0A8J6CE20</accession>
<dbReference type="PANTHER" id="PTHR43283">
    <property type="entry name" value="BETA-LACTAMASE-RELATED"/>
    <property type="match status" value="1"/>
</dbReference>
<reference evidence="2" key="1">
    <citation type="submission" date="2021-05" db="EMBL/GenBank/DDBJ databases">
        <title>The genome of the haptophyte Pavlova lutheri (Diacronema luteri, Pavlovales) - a model for lipid biosynthesis in eukaryotic algae.</title>
        <authorList>
            <person name="Hulatt C.J."/>
            <person name="Posewitz M.C."/>
        </authorList>
    </citation>
    <scope>NUCLEOTIDE SEQUENCE</scope>
    <source>
        <strain evidence="2">NIVA-4/92</strain>
    </source>
</reference>
<dbReference type="Pfam" id="PF00144">
    <property type="entry name" value="Beta-lactamase"/>
    <property type="match status" value="1"/>
</dbReference>
<dbReference type="OrthoDB" id="10644361at2759"/>
<dbReference type="InterPro" id="IPR012338">
    <property type="entry name" value="Beta-lactam/transpept-like"/>
</dbReference>
<sequence length="660" mass="68838">MADAEFGALAASTDRIFAPCTHTSMRAFRADPRALGPTFVECGSRGRPAALRRAYGAWPRGGARAAVPLRSVSKTFAAVAVLALVERRAELGHSLTLSTRAGELLADGAGARCASARAGGARARRTADWRNASVLELLSMSARAFDNGVNSAWRNLSHAADHNGLPTPCDSADSSLARGPLAASVRSCLEQLVLPAYDRAPACAGLGLRDARERLAARALARALVRTAARARDVTCADAHGECCKWARSGECARNRKYMLESCAAACGLCAGAGACDASHGCADADEHCAAWAAAGECTANAQYMAGSCARACGLCGARGAAVGAARGASVRFEYAPHGPSGRHALTRRAVDPPVGFRTKCAYDNWAYSLVDALVAAATGRPLLEWIGDLVLRPLGAEDALACTGLATRADCARAARGRLPTGRRLRSNGCLTARWCYAPAPTHERAPLGAWEAWAPARPYTRVQVSNALFGSARDMGRLARMLLARGELDGVRVLSRASVELMLGSARAAATAGVLPTECMAMTAFGLGIGWCSDHTAADAGAGALGGTDDCRAPDWYGWAGSCGSRFALMHTRARARGEGDESDDGDEGDEGGVYCAQSSNIPLLPGNMGECRRHHAVAHELVAAMRSIWPRAIGDVPKQCHALPPMPGGRDVTPPPS</sequence>
<dbReference type="InterPro" id="IPR050789">
    <property type="entry name" value="Diverse_Enzym_Activities"/>
</dbReference>
<protein>
    <recommendedName>
        <fullName evidence="1">ShKT domain-containing protein</fullName>
    </recommendedName>
</protein>
<evidence type="ECO:0000313" key="2">
    <source>
        <dbReference type="EMBL" id="KAG8466460.1"/>
    </source>
</evidence>
<dbReference type="PROSITE" id="PS51670">
    <property type="entry name" value="SHKT"/>
    <property type="match status" value="2"/>
</dbReference>